<reference evidence="1" key="1">
    <citation type="submission" date="2018-10" db="EMBL/GenBank/DDBJ databases">
        <title>Population genomic analysis revealed the cold adaptation of white poplar.</title>
        <authorList>
            <person name="Liu Y.-J."/>
        </authorList>
    </citation>
    <scope>NUCLEOTIDE SEQUENCE [LARGE SCALE GENOMIC DNA]</scope>
    <source>
        <strain evidence="1">PAL-ZL1</strain>
    </source>
</reference>
<sequence length="192" mass="21747">MAVLIHPDKASINFAVDFSFVNIVSNSSLDNDSRIMPRKLVYQEVAFLLLPSFLVCFPIREDEVSSHIDNLQFAFSSIQNLFRQIFQFQQPLFHLPFLIFLQFEFAKSDLTDVSGTAKNVGNDTEITPIGLRMAQILAIKVFGQRTLQMQPRVSQSTACVAPDQNSAAVQIKPRVRRLGPESYWIKTHSDPD</sequence>
<evidence type="ECO:0000313" key="1">
    <source>
        <dbReference type="EMBL" id="TKS10442.1"/>
    </source>
</evidence>
<name>A0A4U5QIL6_POPAL</name>
<proteinExistence type="predicted"/>
<comment type="caution">
    <text evidence="1">The sequence shown here is derived from an EMBL/GenBank/DDBJ whole genome shotgun (WGS) entry which is preliminary data.</text>
</comment>
<dbReference type="EMBL" id="RCHU01000234">
    <property type="protein sequence ID" value="TKS10442.1"/>
    <property type="molecule type" value="Genomic_DNA"/>
</dbReference>
<organism evidence="1">
    <name type="scientific">Populus alba</name>
    <name type="common">White poplar</name>
    <dbReference type="NCBI Taxonomy" id="43335"/>
    <lineage>
        <taxon>Eukaryota</taxon>
        <taxon>Viridiplantae</taxon>
        <taxon>Streptophyta</taxon>
        <taxon>Embryophyta</taxon>
        <taxon>Tracheophyta</taxon>
        <taxon>Spermatophyta</taxon>
        <taxon>Magnoliopsida</taxon>
        <taxon>eudicotyledons</taxon>
        <taxon>Gunneridae</taxon>
        <taxon>Pentapetalae</taxon>
        <taxon>rosids</taxon>
        <taxon>fabids</taxon>
        <taxon>Malpighiales</taxon>
        <taxon>Salicaceae</taxon>
        <taxon>Saliceae</taxon>
        <taxon>Populus</taxon>
    </lineage>
</organism>
<dbReference type="AlphaFoldDB" id="A0A4U5QIL6"/>
<protein>
    <submittedName>
        <fullName evidence="1">Uncharacterized protein</fullName>
    </submittedName>
</protein>
<accession>A0A4U5QIL6</accession>
<gene>
    <name evidence="1" type="ORF">D5086_0000082920</name>
</gene>